<evidence type="ECO:0000256" key="9">
    <source>
        <dbReference type="ARBA" id="ARBA00037934"/>
    </source>
</evidence>
<dbReference type="GO" id="GO:0005484">
    <property type="term" value="F:SNAP receptor activity"/>
    <property type="evidence" value="ECO:0007669"/>
    <property type="project" value="InterPro"/>
</dbReference>
<accession>V2XP28</accession>
<reference evidence="12 13" key="1">
    <citation type="journal article" date="2014" name="BMC Genomics">
        <title>Genome and secretome analysis of the hemibiotrophic fungal pathogen, Moniliophthora roreri, which causes frosty pod rot disease of cacao: mechanisms of the biotrophic and necrotrophic phases.</title>
        <authorList>
            <person name="Meinhardt L.W."/>
            <person name="Costa G.G.L."/>
            <person name="Thomazella D.P.T."/>
            <person name="Teixeira P.J.P.L."/>
            <person name="Carazzolle M.F."/>
            <person name="Schuster S.C."/>
            <person name="Carlson J.E."/>
            <person name="Guiltinan M.J."/>
            <person name="Mieczkowski P."/>
            <person name="Farmer A."/>
            <person name="Ramaraj T."/>
            <person name="Crozier J."/>
            <person name="Davis R.E."/>
            <person name="Shao J."/>
            <person name="Melnick R.L."/>
            <person name="Pereira G.A.G."/>
            <person name="Bailey B.A."/>
        </authorList>
    </citation>
    <scope>NUCLEOTIDE SEQUENCE [LARGE SCALE GENOMIC DNA]</scope>
    <source>
        <strain evidence="12 13">MCA 2997</strain>
    </source>
</reference>
<evidence type="ECO:0000256" key="1">
    <source>
        <dbReference type="ARBA" id="ARBA00004163"/>
    </source>
</evidence>
<sequence>MFLNTKYQPPLRDCKGPLPVQQQLANGVREDLDKLWRQIQVKEIGLDVFVGDQQGERNQIMLKQVIEEKLKSRATPLASKRVIDSISLSNQDELLQLAASKQQTAEERGKASNVTGALRRTIGLMQGELEQSVLIVQMLESSTKTLQATSTAHDALTFTMNASKTLITALAKSDWQDHALIIAGLVFFLCIVLLIIKECVLDRGICLAFWWTRFIPDCSGDKEF</sequence>
<evidence type="ECO:0000256" key="6">
    <source>
        <dbReference type="ARBA" id="ARBA00022989"/>
    </source>
</evidence>
<dbReference type="GO" id="GO:0005789">
    <property type="term" value="C:endoplasmic reticulum membrane"/>
    <property type="evidence" value="ECO:0007669"/>
    <property type="project" value="UniProtKB-SubCell"/>
</dbReference>
<dbReference type="PANTHER" id="PTHR12825:SF0">
    <property type="entry name" value="VESICLE TRANSPORT PROTEIN SEC20"/>
    <property type="match status" value="1"/>
</dbReference>
<dbReference type="OrthoDB" id="46868at2759"/>
<comment type="caution">
    <text evidence="12">The sequence shown here is derived from an EMBL/GenBank/DDBJ whole genome shotgun (WGS) entry which is preliminary data.</text>
</comment>
<organism evidence="12 13">
    <name type="scientific">Moniliophthora roreri (strain MCA 2997)</name>
    <name type="common">Cocoa frosty pod rot fungus</name>
    <name type="synonym">Crinipellis roreri</name>
    <dbReference type="NCBI Taxonomy" id="1381753"/>
    <lineage>
        <taxon>Eukaryota</taxon>
        <taxon>Fungi</taxon>
        <taxon>Dikarya</taxon>
        <taxon>Basidiomycota</taxon>
        <taxon>Agaricomycotina</taxon>
        <taxon>Agaricomycetes</taxon>
        <taxon>Agaricomycetidae</taxon>
        <taxon>Agaricales</taxon>
        <taxon>Marasmiineae</taxon>
        <taxon>Marasmiaceae</taxon>
        <taxon>Moniliophthora</taxon>
    </lineage>
</organism>
<protein>
    <recommendedName>
        <fullName evidence="11">Sec20 C-terminal domain-containing protein</fullName>
    </recommendedName>
</protein>
<evidence type="ECO:0000259" key="11">
    <source>
        <dbReference type="Pfam" id="PF03908"/>
    </source>
</evidence>
<evidence type="ECO:0000256" key="8">
    <source>
        <dbReference type="ARBA" id="ARBA00023136"/>
    </source>
</evidence>
<keyword evidence="3 10" id="KW-0812">Transmembrane</keyword>
<evidence type="ECO:0000313" key="12">
    <source>
        <dbReference type="EMBL" id="ESK95502.1"/>
    </source>
</evidence>
<evidence type="ECO:0000256" key="2">
    <source>
        <dbReference type="ARBA" id="ARBA00022448"/>
    </source>
</evidence>
<proteinExistence type="inferred from homology"/>
<keyword evidence="6 10" id="KW-1133">Transmembrane helix</keyword>
<feature type="domain" description="Sec20 C-terminal" evidence="11">
    <location>
        <begin position="110"/>
        <end position="197"/>
    </location>
</feature>
<name>V2XP28_MONRO</name>
<dbReference type="HOGENOM" id="CLU_063105_1_0_1"/>
<dbReference type="AlphaFoldDB" id="V2XP28"/>
<keyword evidence="13" id="KW-1185">Reference proteome</keyword>
<keyword evidence="7" id="KW-0175">Coiled coil</keyword>
<evidence type="ECO:0000256" key="3">
    <source>
        <dbReference type="ARBA" id="ARBA00022692"/>
    </source>
</evidence>
<dbReference type="EMBL" id="AWSO01000075">
    <property type="protein sequence ID" value="ESK95502.1"/>
    <property type="molecule type" value="Genomic_DNA"/>
</dbReference>
<gene>
    <name evidence="12" type="ORF">Moror_12688</name>
</gene>
<evidence type="ECO:0000256" key="7">
    <source>
        <dbReference type="ARBA" id="ARBA00023054"/>
    </source>
</evidence>
<dbReference type="InterPro" id="IPR056173">
    <property type="entry name" value="Sec20_C"/>
</dbReference>
<dbReference type="PANTHER" id="PTHR12825">
    <property type="entry name" value="BNIP1-RELATED"/>
    <property type="match status" value="1"/>
</dbReference>
<keyword evidence="2" id="KW-0813">Transport</keyword>
<dbReference type="GO" id="GO:0031201">
    <property type="term" value="C:SNARE complex"/>
    <property type="evidence" value="ECO:0007669"/>
    <property type="project" value="TreeGrafter"/>
</dbReference>
<dbReference type="Pfam" id="PF03908">
    <property type="entry name" value="Sec20"/>
    <property type="match status" value="1"/>
</dbReference>
<comment type="subcellular location">
    <subcellularLocation>
        <location evidence="1">Endoplasmic reticulum membrane</location>
        <topology evidence="1">Single-pass type IV membrane protein</topology>
    </subcellularLocation>
</comment>
<feature type="transmembrane region" description="Helical" evidence="10">
    <location>
        <begin position="179"/>
        <end position="196"/>
    </location>
</feature>
<dbReference type="KEGG" id="mrr:Moror_12688"/>
<evidence type="ECO:0000313" key="13">
    <source>
        <dbReference type="Proteomes" id="UP000017559"/>
    </source>
</evidence>
<keyword evidence="8 10" id="KW-0472">Membrane</keyword>
<dbReference type="InterPro" id="IPR005606">
    <property type="entry name" value="Sec20"/>
</dbReference>
<keyword evidence="5" id="KW-0931">ER-Golgi transport</keyword>
<dbReference type="Proteomes" id="UP000017559">
    <property type="component" value="Unassembled WGS sequence"/>
</dbReference>
<evidence type="ECO:0000256" key="5">
    <source>
        <dbReference type="ARBA" id="ARBA00022892"/>
    </source>
</evidence>
<dbReference type="GO" id="GO:0006890">
    <property type="term" value="P:retrograde vesicle-mediated transport, Golgi to endoplasmic reticulum"/>
    <property type="evidence" value="ECO:0007669"/>
    <property type="project" value="InterPro"/>
</dbReference>
<dbReference type="STRING" id="1381753.V2XP28"/>
<evidence type="ECO:0000256" key="10">
    <source>
        <dbReference type="SAM" id="Phobius"/>
    </source>
</evidence>
<keyword evidence="4" id="KW-0256">Endoplasmic reticulum</keyword>
<comment type="similarity">
    <text evidence="9">Belongs to the SEC20 family.</text>
</comment>
<evidence type="ECO:0000256" key="4">
    <source>
        <dbReference type="ARBA" id="ARBA00022824"/>
    </source>
</evidence>